<evidence type="ECO:0000256" key="1">
    <source>
        <dbReference type="ARBA" id="ARBA00023002"/>
    </source>
</evidence>
<reference evidence="3 4" key="1">
    <citation type="journal article" date="2010" name="Stand. Genomic Sci.">
        <title>Complete genome sequence of Haliangium ochraceum type strain (SMP-2).</title>
        <authorList>
            <consortium name="US DOE Joint Genome Institute (JGI-PGF)"/>
            <person name="Ivanova N."/>
            <person name="Daum C."/>
            <person name="Lang E."/>
            <person name="Abt B."/>
            <person name="Kopitz M."/>
            <person name="Saunders E."/>
            <person name="Lapidus A."/>
            <person name="Lucas S."/>
            <person name="Glavina Del Rio T."/>
            <person name="Nolan M."/>
            <person name="Tice H."/>
            <person name="Copeland A."/>
            <person name="Cheng J.F."/>
            <person name="Chen F."/>
            <person name="Bruce D."/>
            <person name="Goodwin L."/>
            <person name="Pitluck S."/>
            <person name="Mavromatis K."/>
            <person name="Pati A."/>
            <person name="Mikhailova N."/>
            <person name="Chen A."/>
            <person name="Palaniappan K."/>
            <person name="Land M."/>
            <person name="Hauser L."/>
            <person name="Chang Y.J."/>
            <person name="Jeffries C.D."/>
            <person name="Detter J.C."/>
            <person name="Brettin T."/>
            <person name="Rohde M."/>
            <person name="Goker M."/>
            <person name="Bristow J."/>
            <person name="Markowitz V."/>
            <person name="Eisen J.A."/>
            <person name="Hugenholtz P."/>
            <person name="Kyrpides N.C."/>
            <person name="Klenk H.P."/>
        </authorList>
    </citation>
    <scope>NUCLEOTIDE SEQUENCE [LARGE SCALE GENOMIC DNA]</scope>
    <source>
        <strain evidence="4">DSM 14365 / CIP 107738 / JCM 11303 / AJ 13395 / SMP-2</strain>
    </source>
</reference>
<dbReference type="OrthoDB" id="5523216at2"/>
<evidence type="ECO:0000259" key="2">
    <source>
        <dbReference type="Pfam" id="PF00248"/>
    </source>
</evidence>
<dbReference type="CDD" id="cd19076">
    <property type="entry name" value="AKR_AKR13A_13D"/>
    <property type="match status" value="1"/>
</dbReference>
<dbReference type="AlphaFoldDB" id="D0LUL8"/>
<dbReference type="Proteomes" id="UP000001880">
    <property type="component" value="Chromosome"/>
</dbReference>
<dbReference type="KEGG" id="hoh:Hoch_1352"/>
<dbReference type="EMBL" id="CP001804">
    <property type="protein sequence ID" value="ACY13908.1"/>
    <property type="molecule type" value="Genomic_DNA"/>
</dbReference>
<dbReference type="GO" id="GO:0005737">
    <property type="term" value="C:cytoplasm"/>
    <property type="evidence" value="ECO:0007669"/>
    <property type="project" value="TreeGrafter"/>
</dbReference>
<accession>D0LUL8</accession>
<feature type="domain" description="NADP-dependent oxidoreductase" evidence="2">
    <location>
        <begin position="17"/>
        <end position="309"/>
    </location>
</feature>
<protein>
    <submittedName>
        <fullName evidence="3">Aldo/keto reductase</fullName>
    </submittedName>
</protein>
<dbReference type="HOGENOM" id="CLU_023205_2_1_7"/>
<dbReference type="RefSeq" id="WP_012826517.1">
    <property type="nucleotide sequence ID" value="NC_013440.1"/>
</dbReference>
<sequence length="320" mass="35700">MTNTPTTLGNSTLQLGRIGLGCMGMSEFYGGTRDEAAHIQTLHEAVELGINHFDSADMYGAGHNEELLGRAFSDCWDKVRVATKFGVRRGENGEWLGFSARPEYVKEACEKSLKRLGRETIDLYYQHRPDPEVPVEDSIGAVKELVDEGKVRFIGVSEFSPEQLRAAHSVHPIAALQTEYSLWSRDVEDGVLATCRELGIAFVAYSPLGRGFLAGAIPSREALDDNDWRRDNPRFSEQALADNARFLELIRELAAQKNATEAQVALAWVLAQGEDIFMIPGTRRVERLRENLGAWKVQFTAEELAEIRSRLPQETAGARY</sequence>
<keyword evidence="4" id="KW-1185">Reference proteome</keyword>
<keyword evidence="1" id="KW-0560">Oxidoreductase</keyword>
<name>D0LUL8_HALO1</name>
<proteinExistence type="predicted"/>
<dbReference type="Pfam" id="PF00248">
    <property type="entry name" value="Aldo_ket_red"/>
    <property type="match status" value="1"/>
</dbReference>
<dbReference type="Gene3D" id="3.20.20.100">
    <property type="entry name" value="NADP-dependent oxidoreductase domain"/>
    <property type="match status" value="1"/>
</dbReference>
<dbReference type="SUPFAM" id="SSF51430">
    <property type="entry name" value="NAD(P)-linked oxidoreductase"/>
    <property type="match status" value="1"/>
</dbReference>
<dbReference type="InterPro" id="IPR020471">
    <property type="entry name" value="AKR"/>
</dbReference>
<gene>
    <name evidence="3" type="ordered locus">Hoch_1352</name>
</gene>
<dbReference type="PANTHER" id="PTHR43625">
    <property type="entry name" value="AFLATOXIN B1 ALDEHYDE REDUCTASE"/>
    <property type="match status" value="1"/>
</dbReference>
<dbReference type="InterPro" id="IPR023210">
    <property type="entry name" value="NADP_OxRdtase_dom"/>
</dbReference>
<dbReference type="GO" id="GO:0016491">
    <property type="term" value="F:oxidoreductase activity"/>
    <property type="evidence" value="ECO:0007669"/>
    <property type="project" value="UniProtKB-KW"/>
</dbReference>
<dbReference type="eggNOG" id="COG0667">
    <property type="taxonomic scope" value="Bacteria"/>
</dbReference>
<dbReference type="PANTHER" id="PTHR43625:SF40">
    <property type="entry name" value="ALDO-KETO REDUCTASE YAKC [NADP(+)]"/>
    <property type="match status" value="1"/>
</dbReference>
<dbReference type="PRINTS" id="PR00069">
    <property type="entry name" value="ALDKETRDTASE"/>
</dbReference>
<organism evidence="3 4">
    <name type="scientific">Haliangium ochraceum (strain DSM 14365 / JCM 11303 / SMP-2)</name>
    <dbReference type="NCBI Taxonomy" id="502025"/>
    <lineage>
        <taxon>Bacteria</taxon>
        <taxon>Pseudomonadati</taxon>
        <taxon>Myxococcota</taxon>
        <taxon>Polyangia</taxon>
        <taxon>Haliangiales</taxon>
        <taxon>Kofleriaceae</taxon>
        <taxon>Haliangium</taxon>
    </lineage>
</organism>
<dbReference type="InterPro" id="IPR036812">
    <property type="entry name" value="NAD(P)_OxRdtase_dom_sf"/>
</dbReference>
<dbReference type="STRING" id="502025.Hoch_1352"/>
<dbReference type="InterPro" id="IPR050791">
    <property type="entry name" value="Aldo-Keto_reductase"/>
</dbReference>
<evidence type="ECO:0000313" key="4">
    <source>
        <dbReference type="Proteomes" id="UP000001880"/>
    </source>
</evidence>
<evidence type="ECO:0000313" key="3">
    <source>
        <dbReference type="EMBL" id="ACY13908.1"/>
    </source>
</evidence>